<evidence type="ECO:0000313" key="2">
    <source>
        <dbReference type="EMBL" id="MFC6825973.1"/>
    </source>
</evidence>
<comment type="caution">
    <text evidence="2">The sequence shown here is derived from an EMBL/GenBank/DDBJ whole genome shotgun (WGS) entry which is preliminary data.</text>
</comment>
<dbReference type="Pfam" id="PF26262">
    <property type="entry name" value="DUF8066"/>
    <property type="match status" value="1"/>
</dbReference>
<name>A0ABD5U357_9EURY</name>
<proteinExistence type="predicted"/>
<evidence type="ECO:0000313" key="3">
    <source>
        <dbReference type="Proteomes" id="UP001596408"/>
    </source>
</evidence>
<evidence type="ECO:0000256" key="1">
    <source>
        <dbReference type="SAM" id="Phobius"/>
    </source>
</evidence>
<dbReference type="RefSeq" id="WP_379696878.1">
    <property type="nucleotide sequence ID" value="NZ_JBHSXH010000015.1"/>
</dbReference>
<keyword evidence="1" id="KW-0472">Membrane</keyword>
<dbReference type="InterPro" id="IPR058379">
    <property type="entry name" value="DUF8066"/>
</dbReference>
<feature type="transmembrane region" description="Helical" evidence="1">
    <location>
        <begin position="36"/>
        <end position="55"/>
    </location>
</feature>
<gene>
    <name evidence="2" type="ORF">ACFQEV_13360</name>
</gene>
<reference evidence="2 3" key="1">
    <citation type="journal article" date="2019" name="Int. J. Syst. Evol. Microbiol.">
        <title>The Global Catalogue of Microorganisms (GCM) 10K type strain sequencing project: providing services to taxonomists for standard genome sequencing and annotation.</title>
        <authorList>
            <consortium name="The Broad Institute Genomics Platform"/>
            <consortium name="The Broad Institute Genome Sequencing Center for Infectious Disease"/>
            <person name="Wu L."/>
            <person name="Ma J."/>
        </authorList>
    </citation>
    <scope>NUCLEOTIDE SEQUENCE [LARGE SCALE GENOMIC DNA]</scope>
    <source>
        <strain evidence="2 3">YIM 94188</strain>
    </source>
</reference>
<keyword evidence="1" id="KW-0812">Transmembrane</keyword>
<dbReference type="AlphaFoldDB" id="A0ABD5U357"/>
<dbReference type="EMBL" id="JBHSXH010000015">
    <property type="protein sequence ID" value="MFC6825973.1"/>
    <property type="molecule type" value="Genomic_DNA"/>
</dbReference>
<keyword evidence="3" id="KW-1185">Reference proteome</keyword>
<organism evidence="2 3">
    <name type="scientific">Halopelagius fulvigenes</name>
    <dbReference type="NCBI Taxonomy" id="1198324"/>
    <lineage>
        <taxon>Archaea</taxon>
        <taxon>Methanobacteriati</taxon>
        <taxon>Methanobacteriota</taxon>
        <taxon>Stenosarchaea group</taxon>
        <taxon>Halobacteria</taxon>
        <taxon>Halobacteriales</taxon>
        <taxon>Haloferacaceae</taxon>
    </lineage>
</organism>
<protein>
    <submittedName>
        <fullName evidence="2">Uncharacterized protein</fullName>
    </submittedName>
</protein>
<accession>A0ABD5U357</accession>
<keyword evidence="1" id="KW-1133">Transmembrane helix</keyword>
<dbReference type="Proteomes" id="UP001596408">
    <property type="component" value="Unassembled WGS sequence"/>
</dbReference>
<sequence>MSNALLGRELSSAAKVAIAVALVVSFAYSVVIAGQILLWFSLVFLAVAIVIGVRLTSAFLRLADSVERIADAVERTDAETTERIADAVEETDREPR</sequence>
<feature type="transmembrane region" description="Helical" evidence="1">
    <location>
        <begin position="12"/>
        <end position="30"/>
    </location>
</feature>